<protein>
    <submittedName>
        <fullName evidence="3">Uncharacterized protein</fullName>
    </submittedName>
</protein>
<keyword evidence="2" id="KW-1133">Transmembrane helix</keyword>
<feature type="region of interest" description="Disordered" evidence="1">
    <location>
        <begin position="1"/>
        <end position="47"/>
    </location>
</feature>
<keyword evidence="2" id="KW-0472">Membrane</keyword>
<feature type="non-terminal residue" evidence="3">
    <location>
        <position position="1"/>
    </location>
</feature>
<accession>A0A8J4EU68</accession>
<keyword evidence="4" id="KW-1185">Reference proteome</keyword>
<comment type="caution">
    <text evidence="3">The sequence shown here is derived from an EMBL/GenBank/DDBJ whole genome shotgun (WGS) entry which is preliminary data.</text>
</comment>
<feature type="transmembrane region" description="Helical" evidence="2">
    <location>
        <begin position="68"/>
        <end position="97"/>
    </location>
</feature>
<sequence length="116" mass="11765">NTCPSVAPRSGRPSIRPHSAGYSGAQPANHSVSLQDAPGPDGRRGGVASPLPFGLDVPLALPPAAGAAFFFAAASCCCAFAMSAFFFAASIVATCSLRKFSNSVSLRCRTESISSS</sequence>
<name>A0A8J4EU68_9CHLO</name>
<evidence type="ECO:0000313" key="4">
    <source>
        <dbReference type="Proteomes" id="UP000747399"/>
    </source>
</evidence>
<evidence type="ECO:0000256" key="1">
    <source>
        <dbReference type="SAM" id="MobiDB-lite"/>
    </source>
</evidence>
<dbReference type="EMBL" id="BNCO01000005">
    <property type="protein sequence ID" value="GIL48105.1"/>
    <property type="molecule type" value="Genomic_DNA"/>
</dbReference>
<keyword evidence="2" id="KW-0812">Transmembrane</keyword>
<feature type="non-terminal residue" evidence="3">
    <location>
        <position position="116"/>
    </location>
</feature>
<evidence type="ECO:0000313" key="3">
    <source>
        <dbReference type="EMBL" id="GIL48105.1"/>
    </source>
</evidence>
<proteinExistence type="predicted"/>
<reference evidence="3" key="1">
    <citation type="journal article" date="2021" name="Proc. Natl. Acad. Sci. U.S.A.">
        <title>Three genomes in the algal genus Volvox reveal the fate of a haploid sex-determining region after a transition to homothallism.</title>
        <authorList>
            <person name="Yamamoto K."/>
            <person name="Hamaji T."/>
            <person name="Kawai-Toyooka H."/>
            <person name="Matsuzaki R."/>
            <person name="Takahashi F."/>
            <person name="Nishimura Y."/>
            <person name="Kawachi M."/>
            <person name="Noguchi H."/>
            <person name="Minakuchi Y."/>
            <person name="Umen J.G."/>
            <person name="Toyoda A."/>
            <person name="Nozaki H."/>
        </authorList>
    </citation>
    <scope>NUCLEOTIDE SEQUENCE</scope>
    <source>
        <strain evidence="3">NIES-3780</strain>
    </source>
</reference>
<dbReference type="AlphaFoldDB" id="A0A8J4EU68"/>
<evidence type="ECO:0000256" key="2">
    <source>
        <dbReference type="SAM" id="Phobius"/>
    </source>
</evidence>
<gene>
    <name evidence="3" type="ORF">Vafri_4802</name>
</gene>
<organism evidence="3 4">
    <name type="scientific">Volvox africanus</name>
    <dbReference type="NCBI Taxonomy" id="51714"/>
    <lineage>
        <taxon>Eukaryota</taxon>
        <taxon>Viridiplantae</taxon>
        <taxon>Chlorophyta</taxon>
        <taxon>core chlorophytes</taxon>
        <taxon>Chlorophyceae</taxon>
        <taxon>CS clade</taxon>
        <taxon>Chlamydomonadales</taxon>
        <taxon>Volvocaceae</taxon>
        <taxon>Volvox</taxon>
    </lineage>
</organism>
<dbReference type="Proteomes" id="UP000747399">
    <property type="component" value="Unassembled WGS sequence"/>
</dbReference>